<dbReference type="SUPFAM" id="SSF69593">
    <property type="entry name" value="Glycerol-3-phosphate (1)-acyltransferase"/>
    <property type="match status" value="1"/>
</dbReference>
<evidence type="ECO:0000259" key="4">
    <source>
        <dbReference type="Pfam" id="PF01553"/>
    </source>
</evidence>
<feature type="domain" description="Phospholipid/glycerol acyltransferase" evidence="4">
    <location>
        <begin position="9"/>
        <end position="63"/>
    </location>
</feature>
<comment type="pathway">
    <text evidence="1">Lipid metabolism.</text>
</comment>
<proteinExistence type="predicted"/>
<evidence type="ECO:0000256" key="2">
    <source>
        <dbReference type="ARBA" id="ARBA00022679"/>
    </source>
</evidence>
<evidence type="ECO:0000313" key="5">
    <source>
        <dbReference type="EMBL" id="TCT22198.1"/>
    </source>
</evidence>
<organism evidence="5 6">
    <name type="scientific">Thiobaca trueperi</name>
    <dbReference type="NCBI Taxonomy" id="127458"/>
    <lineage>
        <taxon>Bacteria</taxon>
        <taxon>Pseudomonadati</taxon>
        <taxon>Pseudomonadota</taxon>
        <taxon>Gammaproteobacteria</taxon>
        <taxon>Chromatiales</taxon>
        <taxon>Chromatiaceae</taxon>
        <taxon>Thiobaca</taxon>
    </lineage>
</organism>
<gene>
    <name evidence="5" type="ORF">EDC35_103297</name>
</gene>
<dbReference type="Pfam" id="PF01553">
    <property type="entry name" value="Acyltransferase"/>
    <property type="match status" value="1"/>
</dbReference>
<dbReference type="GO" id="GO:0006654">
    <property type="term" value="P:phosphatidic acid biosynthetic process"/>
    <property type="evidence" value="ECO:0007669"/>
    <property type="project" value="TreeGrafter"/>
</dbReference>
<dbReference type="InterPro" id="IPR002123">
    <property type="entry name" value="Plipid/glycerol_acylTrfase"/>
</dbReference>
<accession>A0A4R3MZQ8</accession>
<protein>
    <submittedName>
        <fullName evidence="5">Acyltransferase-like protein</fullName>
    </submittedName>
</protein>
<dbReference type="PANTHER" id="PTHR10434">
    <property type="entry name" value="1-ACYL-SN-GLYCEROL-3-PHOSPHATE ACYLTRANSFERASE"/>
    <property type="match status" value="1"/>
</dbReference>
<dbReference type="GO" id="GO:0003841">
    <property type="term" value="F:1-acylglycerol-3-phosphate O-acyltransferase activity"/>
    <property type="evidence" value="ECO:0007669"/>
    <property type="project" value="TreeGrafter"/>
</dbReference>
<keyword evidence="6" id="KW-1185">Reference proteome</keyword>
<keyword evidence="3 5" id="KW-0012">Acyltransferase</keyword>
<evidence type="ECO:0000313" key="6">
    <source>
        <dbReference type="Proteomes" id="UP000295717"/>
    </source>
</evidence>
<dbReference type="PANTHER" id="PTHR10434:SF11">
    <property type="entry name" value="1-ACYL-SN-GLYCEROL-3-PHOSPHATE ACYLTRANSFERASE"/>
    <property type="match status" value="1"/>
</dbReference>
<dbReference type="AlphaFoldDB" id="A0A4R3MZQ8"/>
<comment type="caution">
    <text evidence="5">The sequence shown here is derived from an EMBL/GenBank/DDBJ whole genome shotgun (WGS) entry which is preliminary data.</text>
</comment>
<dbReference type="Proteomes" id="UP000295717">
    <property type="component" value="Unassembled WGS sequence"/>
</dbReference>
<reference evidence="5 6" key="1">
    <citation type="submission" date="2019-03" db="EMBL/GenBank/DDBJ databases">
        <title>Genomic Encyclopedia of Type Strains, Phase IV (KMG-IV): sequencing the most valuable type-strain genomes for metagenomic binning, comparative biology and taxonomic classification.</title>
        <authorList>
            <person name="Goeker M."/>
        </authorList>
    </citation>
    <scope>NUCLEOTIDE SEQUENCE [LARGE SCALE GENOMIC DNA]</scope>
    <source>
        <strain evidence="5 6">DSM 13587</strain>
    </source>
</reference>
<sequence length="117" mass="12688">MVTRGGAGSRDALHQLIAALDEGDSLIIFPEGTRGDGGGVGELRPGLYHIARERPAVELVPVFLDNLNRILPKGEYLPVPLIGRVTFGGPIRLEAGEDRHAFLQRARDALLNLGDRR</sequence>
<dbReference type="EMBL" id="SMAO01000003">
    <property type="protein sequence ID" value="TCT22198.1"/>
    <property type="molecule type" value="Genomic_DNA"/>
</dbReference>
<evidence type="ECO:0000256" key="1">
    <source>
        <dbReference type="ARBA" id="ARBA00005189"/>
    </source>
</evidence>
<dbReference type="CDD" id="cd07989">
    <property type="entry name" value="LPLAT_AGPAT-like"/>
    <property type="match status" value="1"/>
</dbReference>
<keyword evidence="2 5" id="KW-0808">Transferase</keyword>
<name>A0A4R3MZQ8_9GAMM</name>
<evidence type="ECO:0000256" key="3">
    <source>
        <dbReference type="ARBA" id="ARBA00023315"/>
    </source>
</evidence>